<dbReference type="STRING" id="2082308.A0A2K1R275"/>
<protein>
    <recommendedName>
        <fullName evidence="4">DUF1772-domain-containing protein</fullName>
    </recommendedName>
</protein>
<dbReference type="EMBL" id="NKHZ01000011">
    <property type="protein sequence ID" value="PNS21385.1"/>
    <property type="molecule type" value="Genomic_DNA"/>
</dbReference>
<evidence type="ECO:0000256" key="1">
    <source>
        <dbReference type="SAM" id="Phobius"/>
    </source>
</evidence>
<evidence type="ECO:0008006" key="4">
    <source>
        <dbReference type="Google" id="ProtNLM"/>
    </source>
</evidence>
<keyword evidence="1" id="KW-0812">Transmembrane</keyword>
<feature type="transmembrane region" description="Helical" evidence="1">
    <location>
        <begin position="12"/>
        <end position="31"/>
    </location>
</feature>
<reference evidence="2 3" key="1">
    <citation type="submission" date="2017-06" db="EMBL/GenBank/DDBJ databases">
        <title>Draft genome sequence of a variant of Elsinoe murrayae.</title>
        <authorList>
            <person name="Cheng Q."/>
        </authorList>
    </citation>
    <scope>NUCLEOTIDE SEQUENCE [LARGE SCALE GENOMIC DNA]</scope>
    <source>
        <strain evidence="2 3">CQ-2017a</strain>
    </source>
</reference>
<dbReference type="InterPro" id="IPR013901">
    <property type="entry name" value="Anthrone_oxy"/>
</dbReference>
<name>A0A2K1R275_9PEZI</name>
<keyword evidence="3" id="KW-1185">Reference proteome</keyword>
<keyword evidence="1" id="KW-1133">Transmembrane helix</keyword>
<dbReference type="PANTHER" id="PTHR36535:SF1">
    <property type="entry name" value="DUF1772 DOMAIN-CONTAINING PROTEIN"/>
    <property type="match status" value="1"/>
</dbReference>
<dbReference type="OrthoDB" id="5954308at2759"/>
<feature type="transmembrane region" description="Helical" evidence="1">
    <location>
        <begin position="138"/>
        <end position="156"/>
    </location>
</feature>
<accession>A0A2K1R275</accession>
<proteinExistence type="predicted"/>
<feature type="transmembrane region" description="Helical" evidence="1">
    <location>
        <begin position="81"/>
        <end position="101"/>
    </location>
</feature>
<comment type="caution">
    <text evidence="2">The sequence shown here is derived from an EMBL/GenBank/DDBJ whole genome shotgun (WGS) entry which is preliminary data.</text>
</comment>
<dbReference type="InParanoid" id="A0A2K1R275"/>
<feature type="transmembrane region" description="Helical" evidence="1">
    <location>
        <begin position="51"/>
        <end position="74"/>
    </location>
</feature>
<dbReference type="AlphaFoldDB" id="A0A2K1R275"/>
<organism evidence="2 3">
    <name type="scientific">Sphaceloma murrayae</name>
    <dbReference type="NCBI Taxonomy" id="2082308"/>
    <lineage>
        <taxon>Eukaryota</taxon>
        <taxon>Fungi</taxon>
        <taxon>Dikarya</taxon>
        <taxon>Ascomycota</taxon>
        <taxon>Pezizomycotina</taxon>
        <taxon>Dothideomycetes</taxon>
        <taxon>Dothideomycetidae</taxon>
        <taxon>Myriangiales</taxon>
        <taxon>Elsinoaceae</taxon>
        <taxon>Sphaceloma</taxon>
    </lineage>
</organism>
<dbReference type="PANTHER" id="PTHR36535">
    <property type="entry name" value="YALI0E30327P"/>
    <property type="match status" value="1"/>
</dbReference>
<evidence type="ECO:0000313" key="3">
    <source>
        <dbReference type="Proteomes" id="UP000243797"/>
    </source>
</evidence>
<dbReference type="Pfam" id="PF08592">
    <property type="entry name" value="Anthrone_oxy"/>
    <property type="match status" value="1"/>
</dbReference>
<keyword evidence="1" id="KW-0472">Membrane</keyword>
<dbReference type="Proteomes" id="UP000243797">
    <property type="component" value="Unassembled WGS sequence"/>
</dbReference>
<evidence type="ECO:0000313" key="2">
    <source>
        <dbReference type="EMBL" id="PNS21385.1"/>
    </source>
</evidence>
<gene>
    <name evidence="2" type="ORF">CAC42_1164</name>
</gene>
<sequence length="166" mass="17888">MADTTTTTLQALGLSAAFITSGFSFGVSWMVLPSTYNINPSVALPVFKNVFFKGGAFVVPMGFMTALTTGTAAYRNPEHRALLSLATVLSLGPLIFTRLVMMPGINRLLAFEQSAAQNQGIDARQVTQLLQAWNAQNLVRAGLSFTAGALGVYLLLRKFNGKQKRL</sequence>